<dbReference type="Proteomes" id="UP000824969">
    <property type="component" value="Chromosome"/>
</dbReference>
<evidence type="ECO:0000256" key="6">
    <source>
        <dbReference type="ARBA" id="ARBA00023014"/>
    </source>
</evidence>
<feature type="domain" description="NADH:ubiquinone oxidoreductase-like 20kDa subunit" evidence="7">
    <location>
        <begin position="56"/>
        <end position="164"/>
    </location>
</feature>
<dbReference type="InterPro" id="IPR052375">
    <property type="entry name" value="Complex_I_20kDa-like"/>
</dbReference>
<evidence type="ECO:0000256" key="5">
    <source>
        <dbReference type="ARBA" id="ARBA00023004"/>
    </source>
</evidence>
<evidence type="ECO:0000313" key="8">
    <source>
        <dbReference type="EMBL" id="BBL68088.1"/>
    </source>
</evidence>
<dbReference type="InterPro" id="IPR006137">
    <property type="entry name" value="NADH_UbQ_OxRdtase-like_20kDa"/>
</dbReference>
<evidence type="ECO:0000256" key="2">
    <source>
        <dbReference type="ARBA" id="ARBA00009173"/>
    </source>
</evidence>
<dbReference type="EMBL" id="AP019781">
    <property type="protein sequence ID" value="BBL68088.1"/>
    <property type="molecule type" value="Genomic_DNA"/>
</dbReference>
<gene>
    <name evidence="8" type="ORF">MchiMG62_12690</name>
</gene>
<sequence>MLPILKNIVSRRPTEEISPCDPEVEAVGRALKRAVDARMRRSLAIRELDSGSDNATEIEINLLSSPHYDVERFGVSFVASPRHADLLLVTGAVTRNMEVAVKKTYEAMPAPKYVVAVGDDACDGGIYRGTYAVLGGVDAVLPVDLKIPGNPPEPIDILRGILALMTN</sequence>
<organism evidence="8 9">
    <name type="scientific">Methanoculleus chikugoensis</name>
    <dbReference type="NCBI Taxonomy" id="118126"/>
    <lineage>
        <taxon>Archaea</taxon>
        <taxon>Methanobacteriati</taxon>
        <taxon>Methanobacteriota</taxon>
        <taxon>Stenosarchaea group</taxon>
        <taxon>Methanomicrobia</taxon>
        <taxon>Methanomicrobiales</taxon>
        <taxon>Methanomicrobiaceae</taxon>
        <taxon>Methanoculleus</taxon>
    </lineage>
</organism>
<proteinExistence type="inferred from homology"/>
<protein>
    <submittedName>
        <fullName evidence="8">Formate hydrogenlyase</fullName>
    </submittedName>
</protein>
<reference evidence="8 9" key="1">
    <citation type="submission" date="2019-06" db="EMBL/GenBank/DDBJ databases">
        <title>Complete genome sequence of Methanoculleus chikugoensis strain MG62.</title>
        <authorList>
            <person name="Asakawa S."/>
            <person name="Dianou D."/>
        </authorList>
    </citation>
    <scope>NUCLEOTIDE SEQUENCE [LARGE SCALE GENOMIC DNA]</scope>
    <source>
        <strain evidence="8 9">MG62</strain>
    </source>
</reference>
<evidence type="ECO:0000256" key="4">
    <source>
        <dbReference type="ARBA" id="ARBA00022723"/>
    </source>
</evidence>
<name>A0ABN5XH15_9EURY</name>
<dbReference type="NCBIfam" id="NF005012">
    <property type="entry name" value="PRK06411.1"/>
    <property type="match status" value="1"/>
</dbReference>
<keyword evidence="4" id="KW-0479">Metal-binding</keyword>
<dbReference type="Pfam" id="PF01058">
    <property type="entry name" value="Oxidored_q6"/>
    <property type="match status" value="1"/>
</dbReference>
<dbReference type="PANTHER" id="PTHR42989">
    <property type="entry name" value="HYDROGENASE-4 COMPONENT I"/>
    <property type="match status" value="1"/>
</dbReference>
<evidence type="ECO:0000259" key="7">
    <source>
        <dbReference type="Pfam" id="PF01058"/>
    </source>
</evidence>
<evidence type="ECO:0000313" key="9">
    <source>
        <dbReference type="Proteomes" id="UP000824969"/>
    </source>
</evidence>
<accession>A0ABN5XH15</accession>
<dbReference type="PANTHER" id="PTHR42989:SF1">
    <property type="entry name" value="FORMATE HYDROGENLYASE SUBUNIT 7-RELATED"/>
    <property type="match status" value="1"/>
</dbReference>
<dbReference type="RefSeq" id="WP_221058493.1">
    <property type="nucleotide sequence ID" value="NZ_AP019781.1"/>
</dbReference>
<comment type="cofactor">
    <cofactor evidence="1">
        <name>[4Fe-4S] cluster</name>
        <dbReference type="ChEBI" id="CHEBI:49883"/>
    </cofactor>
</comment>
<dbReference type="GeneID" id="66130792"/>
<keyword evidence="9" id="KW-1185">Reference proteome</keyword>
<keyword evidence="5" id="KW-0408">Iron</keyword>
<comment type="similarity">
    <text evidence="2">Belongs to the complex I 20 kDa subunit family.</text>
</comment>
<evidence type="ECO:0000256" key="3">
    <source>
        <dbReference type="ARBA" id="ARBA00022485"/>
    </source>
</evidence>
<keyword evidence="6" id="KW-0411">Iron-sulfur</keyword>
<keyword evidence="3" id="KW-0004">4Fe-4S</keyword>
<evidence type="ECO:0000256" key="1">
    <source>
        <dbReference type="ARBA" id="ARBA00001966"/>
    </source>
</evidence>